<keyword evidence="4" id="KW-1185">Reference proteome</keyword>
<keyword evidence="1" id="KW-0472">Membrane</keyword>
<feature type="domain" description="Type IV pilin Tt1218-like" evidence="2">
    <location>
        <begin position="56"/>
        <end position="119"/>
    </location>
</feature>
<feature type="transmembrane region" description="Helical" evidence="1">
    <location>
        <begin position="28"/>
        <end position="52"/>
    </location>
</feature>
<evidence type="ECO:0000256" key="1">
    <source>
        <dbReference type="SAM" id="Phobius"/>
    </source>
</evidence>
<dbReference type="InterPro" id="IPR012902">
    <property type="entry name" value="N_methyl_site"/>
</dbReference>
<protein>
    <submittedName>
        <fullName evidence="3">Type IV pilus modification protein PilV</fullName>
    </submittedName>
</protein>
<reference evidence="3 4" key="1">
    <citation type="submission" date="2024-03" db="EMBL/GenBank/DDBJ databases">
        <title>Novel species of the genus Variovorax.</title>
        <authorList>
            <person name="Liu Q."/>
            <person name="Xin Y.-H."/>
        </authorList>
    </citation>
    <scope>NUCLEOTIDE SEQUENCE [LARGE SCALE GENOMIC DNA]</scope>
    <source>
        <strain evidence="3 4">KACC 18501</strain>
    </source>
</reference>
<dbReference type="Pfam" id="PF22150">
    <property type="entry name" value="Tt1218-like"/>
    <property type="match status" value="1"/>
</dbReference>
<dbReference type="EMBL" id="JBBKZV010000003">
    <property type="protein sequence ID" value="MEJ8821835.1"/>
    <property type="molecule type" value="Genomic_DNA"/>
</dbReference>
<dbReference type="InterPro" id="IPR013362">
    <property type="entry name" value="Pilus_4_PilV"/>
</dbReference>
<organism evidence="3 4">
    <name type="scientific">Variovorax humicola</name>
    <dbReference type="NCBI Taxonomy" id="1769758"/>
    <lineage>
        <taxon>Bacteria</taxon>
        <taxon>Pseudomonadati</taxon>
        <taxon>Pseudomonadota</taxon>
        <taxon>Betaproteobacteria</taxon>
        <taxon>Burkholderiales</taxon>
        <taxon>Comamonadaceae</taxon>
        <taxon>Variovorax</taxon>
    </lineage>
</organism>
<keyword evidence="1" id="KW-0812">Transmembrane</keyword>
<evidence type="ECO:0000313" key="4">
    <source>
        <dbReference type="Proteomes" id="UP001363010"/>
    </source>
</evidence>
<accession>A0ABU8VW02</accession>
<proteinExistence type="predicted"/>
<dbReference type="InterPro" id="IPR054402">
    <property type="entry name" value="Tt1218-like_dom"/>
</dbReference>
<comment type="caution">
    <text evidence="3">The sequence shown here is derived from an EMBL/GenBank/DDBJ whole genome shotgun (WGS) entry which is preliminary data.</text>
</comment>
<dbReference type="Proteomes" id="UP001363010">
    <property type="component" value="Unassembled WGS sequence"/>
</dbReference>
<gene>
    <name evidence="3" type="primary">pilV</name>
    <name evidence="3" type="ORF">WKW80_07275</name>
</gene>
<keyword evidence="1" id="KW-1133">Transmembrane helix</keyword>
<dbReference type="NCBIfam" id="TIGR02523">
    <property type="entry name" value="type_IV_pilV"/>
    <property type="match status" value="1"/>
</dbReference>
<dbReference type="RefSeq" id="WP_340362887.1">
    <property type="nucleotide sequence ID" value="NZ_JBBKZV010000003.1"/>
</dbReference>
<evidence type="ECO:0000259" key="2">
    <source>
        <dbReference type="Pfam" id="PF22150"/>
    </source>
</evidence>
<name>A0ABU8VW02_9BURK</name>
<dbReference type="Pfam" id="PF07963">
    <property type="entry name" value="N_methyl"/>
    <property type="match status" value="1"/>
</dbReference>
<sequence length="201" mass="21286">MNTRHPRFISHARQKQQQDQRGATLIEALVSLVVMSFGLLGIAGLQVGGLAFQKSAWSMHRVTDITSDLGERIRANPKAIDANYQYTANYATAKGATLTKLNCRTTGTCSPAEVAADDLADLLFKAQTLLPQGAMQITGTVAGGFTVTSMYMDKDFRTTAGALDQSPTCGASTSGIDARNCCPAAAAAPAGIRCRNFIIIP</sequence>
<evidence type="ECO:0000313" key="3">
    <source>
        <dbReference type="EMBL" id="MEJ8821835.1"/>
    </source>
</evidence>